<evidence type="ECO:0000256" key="5">
    <source>
        <dbReference type="ARBA" id="ARBA00022692"/>
    </source>
</evidence>
<proteinExistence type="inferred from homology"/>
<protein>
    <recommendedName>
        <fullName evidence="8">Nickel/cobalt efflux system</fullName>
    </recommendedName>
</protein>
<evidence type="ECO:0000256" key="7">
    <source>
        <dbReference type="ARBA" id="ARBA00023136"/>
    </source>
</evidence>
<reference evidence="9 10" key="1">
    <citation type="submission" date="2015-11" db="EMBL/GenBank/DDBJ databases">
        <title>Genomic analysis of 38 Legionella species identifies large and diverse effector repertoires.</title>
        <authorList>
            <person name="Burstein D."/>
            <person name="Amaro F."/>
            <person name="Zusman T."/>
            <person name="Lifshitz Z."/>
            <person name="Cohen O."/>
            <person name="Gilbert J.A."/>
            <person name="Pupko T."/>
            <person name="Shuman H.A."/>
            <person name="Segal G."/>
        </authorList>
    </citation>
    <scope>NUCLEOTIDE SEQUENCE [LARGE SCALE GENOMIC DNA]</scope>
    <source>
        <strain evidence="9 10">Mt.St.Helens-9</strain>
    </source>
</reference>
<evidence type="ECO:0000313" key="10">
    <source>
        <dbReference type="Proteomes" id="UP000054877"/>
    </source>
</evidence>
<dbReference type="GO" id="GO:0005886">
    <property type="term" value="C:plasma membrane"/>
    <property type="evidence" value="ECO:0007669"/>
    <property type="project" value="UniProtKB-SubCell"/>
</dbReference>
<organism evidence="9 10">
    <name type="scientific">Legionella spiritensis</name>
    <dbReference type="NCBI Taxonomy" id="452"/>
    <lineage>
        <taxon>Bacteria</taxon>
        <taxon>Pseudomonadati</taxon>
        <taxon>Pseudomonadota</taxon>
        <taxon>Gammaproteobacteria</taxon>
        <taxon>Legionellales</taxon>
        <taxon>Legionellaceae</taxon>
        <taxon>Legionella</taxon>
    </lineage>
</organism>
<feature type="transmembrane region" description="Helical" evidence="8">
    <location>
        <begin position="37"/>
        <end position="59"/>
    </location>
</feature>
<keyword evidence="10" id="KW-1185">Reference proteome</keyword>
<feature type="transmembrane region" description="Helical" evidence="8">
    <location>
        <begin position="192"/>
        <end position="215"/>
    </location>
</feature>
<evidence type="ECO:0000256" key="1">
    <source>
        <dbReference type="ARBA" id="ARBA00004127"/>
    </source>
</evidence>
<dbReference type="GO" id="GO:0012505">
    <property type="term" value="C:endomembrane system"/>
    <property type="evidence" value="ECO:0007669"/>
    <property type="project" value="UniProtKB-SubCell"/>
</dbReference>
<evidence type="ECO:0000256" key="4">
    <source>
        <dbReference type="ARBA" id="ARBA00022596"/>
    </source>
</evidence>
<dbReference type="Proteomes" id="UP000054877">
    <property type="component" value="Unassembled WGS sequence"/>
</dbReference>
<evidence type="ECO:0000256" key="2">
    <source>
        <dbReference type="ARBA" id="ARBA00010892"/>
    </source>
</evidence>
<keyword evidence="7 8" id="KW-0472">Membrane</keyword>
<sequence length="216" mass="23420">MAFALGIRHGFDLDHLATIDAITRHVKTHHRLARWTGFLFSLGHGLVVIVISAVVGGGLVRMHAPLWLEAFGNWVSIICLLIFGSLTLWNIWPHSSMLPVGFKSYLFQKLAGKSFNPWFIAATGALFAFSFDTFTQVALFSMSASVTANTLFSIMLGMVFMLGMIAADGCNGVIVSMFIRLADQRSCLVSRIIGLLIAGFSLVLGLNGLVGQLVVS</sequence>
<evidence type="ECO:0000256" key="8">
    <source>
        <dbReference type="RuleBase" id="RU362101"/>
    </source>
</evidence>
<feature type="transmembrane region" description="Helical" evidence="8">
    <location>
        <begin position="151"/>
        <end position="180"/>
    </location>
</feature>
<dbReference type="OrthoDB" id="9776706at2"/>
<evidence type="ECO:0000313" key="9">
    <source>
        <dbReference type="EMBL" id="KTD61772.1"/>
    </source>
</evidence>
<dbReference type="STRING" id="452.Lspi_2402"/>
<keyword evidence="4" id="KW-0533">Nickel</keyword>
<evidence type="ECO:0000256" key="6">
    <source>
        <dbReference type="ARBA" id="ARBA00022989"/>
    </source>
</evidence>
<dbReference type="EMBL" id="LNYX01000031">
    <property type="protein sequence ID" value="KTD61772.1"/>
    <property type="molecule type" value="Genomic_DNA"/>
</dbReference>
<comment type="subcellular location">
    <subcellularLocation>
        <location evidence="8">Cell membrane</location>
        <topology evidence="8">Multi-pass membrane protein</topology>
    </subcellularLocation>
    <subcellularLocation>
        <location evidence="1">Endomembrane system</location>
        <topology evidence="1">Multi-pass membrane protein</topology>
    </subcellularLocation>
</comment>
<accession>A0A0W0YY27</accession>
<dbReference type="PANTHER" id="PTHR31611:SF0">
    <property type="entry name" value="HIGH-AFFINITY NICKEL TRANSPORT PROTEIN NIC1"/>
    <property type="match status" value="1"/>
</dbReference>
<dbReference type="AlphaFoldDB" id="A0A0W0YY27"/>
<name>A0A0W0YY27_LEGSP</name>
<dbReference type="InterPro" id="IPR004688">
    <property type="entry name" value="Ni/Co_transpt"/>
</dbReference>
<keyword evidence="3 8" id="KW-0813">Transport</keyword>
<gene>
    <name evidence="9" type="ORF">Lspi_2402</name>
</gene>
<dbReference type="GO" id="GO:0015099">
    <property type="term" value="F:nickel cation transmembrane transporter activity"/>
    <property type="evidence" value="ECO:0007669"/>
    <property type="project" value="UniProtKB-UniRule"/>
</dbReference>
<dbReference type="InterPro" id="IPR011541">
    <property type="entry name" value="Ni/Co_transpt_high_affinity"/>
</dbReference>
<feature type="transmembrane region" description="Helical" evidence="8">
    <location>
        <begin position="71"/>
        <end position="92"/>
    </location>
</feature>
<comment type="caution">
    <text evidence="9">The sequence shown here is derived from an EMBL/GenBank/DDBJ whole genome shotgun (WGS) entry which is preliminary data.</text>
</comment>
<dbReference type="PANTHER" id="PTHR31611">
    <property type="entry name" value="HIGH-AFFINITY NICKEL TRANSPORT PROTEIN NIC1"/>
    <property type="match status" value="1"/>
</dbReference>
<keyword evidence="5 8" id="KW-0812">Transmembrane</keyword>
<dbReference type="PATRIC" id="fig|452.5.peg.2650"/>
<dbReference type="Pfam" id="PF03824">
    <property type="entry name" value="NicO"/>
    <property type="match status" value="1"/>
</dbReference>
<evidence type="ECO:0000256" key="3">
    <source>
        <dbReference type="ARBA" id="ARBA00022448"/>
    </source>
</evidence>
<comment type="similarity">
    <text evidence="2 8">Belongs to the NiCoT transporter (TC 2.A.52) family.</text>
</comment>
<keyword evidence="6 8" id="KW-1133">Transmembrane helix</keyword>
<feature type="transmembrane region" description="Helical" evidence="8">
    <location>
        <begin position="113"/>
        <end position="131"/>
    </location>
</feature>